<keyword evidence="5 9" id="KW-0378">Hydrolase</keyword>
<comment type="catalytic activity">
    <reaction evidence="4 5">
        <text>an acyl phosphate + H2O = a carboxylate + phosphate + H(+)</text>
        <dbReference type="Rhea" id="RHEA:14965"/>
        <dbReference type="ChEBI" id="CHEBI:15377"/>
        <dbReference type="ChEBI" id="CHEBI:15378"/>
        <dbReference type="ChEBI" id="CHEBI:29067"/>
        <dbReference type="ChEBI" id="CHEBI:43474"/>
        <dbReference type="ChEBI" id="CHEBI:59918"/>
        <dbReference type="EC" id="3.6.1.7"/>
    </reaction>
</comment>
<dbReference type="InterPro" id="IPR036046">
    <property type="entry name" value="Acylphosphatase-like_dom_sf"/>
</dbReference>
<keyword evidence="10" id="KW-1185">Reference proteome</keyword>
<dbReference type="Pfam" id="PF00708">
    <property type="entry name" value="Acylphosphatase"/>
    <property type="match status" value="1"/>
</dbReference>
<evidence type="ECO:0000256" key="2">
    <source>
        <dbReference type="ARBA" id="ARBA00012150"/>
    </source>
</evidence>
<evidence type="ECO:0000256" key="1">
    <source>
        <dbReference type="ARBA" id="ARBA00005614"/>
    </source>
</evidence>
<reference evidence="9" key="1">
    <citation type="submission" date="2020-07" db="EMBL/GenBank/DDBJ databases">
        <authorList>
            <person name="Tarantini F.S."/>
            <person name="Hong K.W."/>
            <person name="Chan K.G."/>
        </authorList>
    </citation>
    <scope>NUCLEOTIDE SEQUENCE</scope>
    <source>
        <strain evidence="9">32-07</strain>
    </source>
</reference>
<feature type="compositionally biased region" description="Gly residues" evidence="7">
    <location>
        <begin position="18"/>
        <end position="35"/>
    </location>
</feature>
<dbReference type="PANTHER" id="PTHR47268">
    <property type="entry name" value="ACYLPHOSPHATASE"/>
    <property type="match status" value="1"/>
</dbReference>
<feature type="active site" evidence="5">
    <location>
        <position position="59"/>
    </location>
</feature>
<dbReference type="Gene3D" id="3.30.70.100">
    <property type="match status" value="1"/>
</dbReference>
<evidence type="ECO:0000256" key="6">
    <source>
        <dbReference type="RuleBase" id="RU004168"/>
    </source>
</evidence>
<proteinExistence type="inferred from homology"/>
<dbReference type="GO" id="GO:0003998">
    <property type="term" value="F:acylphosphatase activity"/>
    <property type="evidence" value="ECO:0007669"/>
    <property type="project" value="UniProtKB-EC"/>
</dbReference>
<evidence type="ECO:0000256" key="3">
    <source>
        <dbReference type="ARBA" id="ARBA00015991"/>
    </source>
</evidence>
<evidence type="ECO:0000256" key="4">
    <source>
        <dbReference type="ARBA" id="ARBA00047645"/>
    </source>
</evidence>
<dbReference type="PROSITE" id="PS51160">
    <property type="entry name" value="ACYLPHOSPHATASE_3"/>
    <property type="match status" value="1"/>
</dbReference>
<feature type="region of interest" description="Disordered" evidence="7">
    <location>
        <begin position="1"/>
        <end position="39"/>
    </location>
</feature>
<dbReference type="EMBL" id="CP059572">
    <property type="protein sequence ID" value="QXJ24864.1"/>
    <property type="molecule type" value="Genomic_DNA"/>
</dbReference>
<comment type="similarity">
    <text evidence="1 6">Belongs to the acylphosphatase family.</text>
</comment>
<evidence type="ECO:0000313" key="10">
    <source>
        <dbReference type="Proteomes" id="UP001049518"/>
    </source>
</evidence>
<dbReference type="InterPro" id="IPR020456">
    <property type="entry name" value="Acylphosphatase"/>
</dbReference>
<feature type="region of interest" description="Disordered" evidence="7">
    <location>
        <begin position="103"/>
        <end position="142"/>
    </location>
</feature>
<organism evidence="9 10">
    <name type="scientific">Actinomadura graeca</name>
    <dbReference type="NCBI Taxonomy" id="2750812"/>
    <lineage>
        <taxon>Bacteria</taxon>
        <taxon>Bacillati</taxon>
        <taxon>Actinomycetota</taxon>
        <taxon>Actinomycetes</taxon>
        <taxon>Streptosporangiales</taxon>
        <taxon>Thermomonosporaceae</taxon>
        <taxon>Actinomadura</taxon>
    </lineage>
</organism>
<feature type="active site" evidence="5">
    <location>
        <position position="77"/>
    </location>
</feature>
<protein>
    <recommendedName>
        <fullName evidence="3 5">acylphosphatase</fullName>
        <ecNumber evidence="2 5">3.6.1.7</ecNumber>
    </recommendedName>
</protein>
<evidence type="ECO:0000256" key="7">
    <source>
        <dbReference type="SAM" id="MobiDB-lite"/>
    </source>
</evidence>
<evidence type="ECO:0000313" key="9">
    <source>
        <dbReference type="EMBL" id="QXJ24864.1"/>
    </source>
</evidence>
<dbReference type="InterPro" id="IPR017968">
    <property type="entry name" value="Acylphosphatase_CS"/>
</dbReference>
<dbReference type="NCBIfam" id="NF010997">
    <property type="entry name" value="PRK14422.1"/>
    <property type="match status" value="1"/>
</dbReference>
<sequence length="142" mass="14458">MDGRDGGDSGEQRVGHTAGAGGGDTSTGGPTGGSEAGSADEAVRLTAWVRGRVQGVGFRWWVRARALELGLSGTATNLGDGRVEVVAEGPRSACLRLLGLLGSDAAHGPRPSDDLPGRPGRVTGVTERWSAPRGGTSGFHER</sequence>
<name>A0ABX8R3K5_9ACTN</name>
<dbReference type="Proteomes" id="UP001049518">
    <property type="component" value="Chromosome"/>
</dbReference>
<feature type="domain" description="Acylphosphatase-like" evidence="8">
    <location>
        <begin position="44"/>
        <end position="142"/>
    </location>
</feature>
<evidence type="ECO:0000256" key="5">
    <source>
        <dbReference type="PROSITE-ProRule" id="PRU00520"/>
    </source>
</evidence>
<accession>A0ABX8R3K5</accession>
<feature type="compositionally biased region" description="Basic and acidic residues" evidence="7">
    <location>
        <begin position="1"/>
        <end position="14"/>
    </location>
</feature>
<evidence type="ECO:0000259" key="8">
    <source>
        <dbReference type="PROSITE" id="PS51160"/>
    </source>
</evidence>
<dbReference type="InterPro" id="IPR001792">
    <property type="entry name" value="Acylphosphatase-like_dom"/>
</dbReference>
<gene>
    <name evidence="9" type="ORF">AGRA3207_006273</name>
</gene>
<dbReference type="EC" id="3.6.1.7" evidence="2 5"/>
<dbReference type="PANTHER" id="PTHR47268:SF4">
    <property type="entry name" value="ACYLPHOSPHATASE"/>
    <property type="match status" value="1"/>
</dbReference>
<dbReference type="PROSITE" id="PS00150">
    <property type="entry name" value="ACYLPHOSPHATASE_1"/>
    <property type="match status" value="1"/>
</dbReference>
<dbReference type="SUPFAM" id="SSF54975">
    <property type="entry name" value="Acylphosphatase/BLUF domain-like"/>
    <property type="match status" value="1"/>
</dbReference>